<feature type="compositionally biased region" description="Polar residues" evidence="5">
    <location>
        <begin position="229"/>
        <end position="251"/>
    </location>
</feature>
<dbReference type="CDD" id="cd19821">
    <property type="entry name" value="Bbox1_BBX-like"/>
    <property type="match status" value="1"/>
</dbReference>
<evidence type="ECO:0000313" key="7">
    <source>
        <dbReference type="EMBL" id="KAK2987958.1"/>
    </source>
</evidence>
<keyword evidence="3" id="KW-0862">Zinc</keyword>
<evidence type="ECO:0000256" key="3">
    <source>
        <dbReference type="ARBA" id="ARBA00022833"/>
    </source>
</evidence>
<feature type="domain" description="B box-type" evidence="6">
    <location>
        <begin position="1"/>
        <end position="45"/>
    </location>
</feature>
<organism evidence="7 8">
    <name type="scientific">Escallonia rubra</name>
    <dbReference type="NCBI Taxonomy" id="112253"/>
    <lineage>
        <taxon>Eukaryota</taxon>
        <taxon>Viridiplantae</taxon>
        <taxon>Streptophyta</taxon>
        <taxon>Embryophyta</taxon>
        <taxon>Tracheophyta</taxon>
        <taxon>Spermatophyta</taxon>
        <taxon>Magnoliopsida</taxon>
        <taxon>eudicotyledons</taxon>
        <taxon>Gunneridae</taxon>
        <taxon>Pentapetalae</taxon>
        <taxon>asterids</taxon>
        <taxon>campanulids</taxon>
        <taxon>Escalloniales</taxon>
        <taxon>Escalloniaceae</taxon>
        <taxon>Escallonia</taxon>
    </lineage>
</organism>
<keyword evidence="2 4" id="KW-0863">Zinc-finger</keyword>
<comment type="caution">
    <text evidence="7">The sequence shown here is derived from an EMBL/GenBank/DDBJ whole genome shotgun (WGS) entry which is preliminary data.</text>
</comment>
<feature type="compositionally biased region" description="Basic and acidic residues" evidence="5">
    <location>
        <begin position="163"/>
        <end position="172"/>
    </location>
</feature>
<feature type="compositionally biased region" description="Basic and acidic residues" evidence="5">
    <location>
        <begin position="219"/>
        <end position="228"/>
    </location>
</feature>
<feature type="compositionally biased region" description="Acidic residues" evidence="5">
    <location>
        <begin position="84"/>
        <end position="126"/>
    </location>
</feature>
<evidence type="ECO:0000256" key="4">
    <source>
        <dbReference type="PROSITE-ProRule" id="PRU00024"/>
    </source>
</evidence>
<dbReference type="PANTHER" id="PTHR31717">
    <property type="entry name" value="ZINC FINGER PROTEIN CONSTANS-LIKE 10"/>
    <property type="match status" value="1"/>
</dbReference>
<dbReference type="SMART" id="SM00336">
    <property type="entry name" value="BBOX"/>
    <property type="match status" value="1"/>
</dbReference>
<dbReference type="Pfam" id="PF00643">
    <property type="entry name" value="zf-B_box"/>
    <property type="match status" value="1"/>
</dbReference>
<evidence type="ECO:0000256" key="2">
    <source>
        <dbReference type="ARBA" id="ARBA00022771"/>
    </source>
</evidence>
<evidence type="ECO:0000256" key="1">
    <source>
        <dbReference type="ARBA" id="ARBA00022723"/>
    </source>
</evidence>
<sequence length="282" mass="30212">MKRCELCKSTARIYCESDAASLCWGCDAKVHSANFLVARHARTLLCHVCQAPTAWSAAGQKLGRTVSVCERCVCVRGGIKNGVADEESQGGNDDGIDSDGDYDEEEGEDDDGGEFDVDEEDDDDGENQVVPWSSTTPPPPPPAESSSISEESSSRLCNGDEDVSSKRMRENVADLSSDDDLGCSSSLRKNRTPPLTAGTRSSGEPDTVDSLTVRPLKMRRIEETESTRAQHTAAGSRSTAIAESLQTTSGLPVQARRRRSPVSVSWGEDSTAAVDVESCEKS</sequence>
<name>A0AA88UNS5_9ASTE</name>
<dbReference type="InterPro" id="IPR000315">
    <property type="entry name" value="Znf_B-box"/>
</dbReference>
<dbReference type="PROSITE" id="PS50119">
    <property type="entry name" value="ZF_BBOX"/>
    <property type="match status" value="1"/>
</dbReference>
<evidence type="ECO:0000256" key="5">
    <source>
        <dbReference type="SAM" id="MobiDB-lite"/>
    </source>
</evidence>
<dbReference type="InterPro" id="IPR049808">
    <property type="entry name" value="CONSTANS-like_Bbox1"/>
</dbReference>
<keyword evidence="1" id="KW-0479">Metal-binding</keyword>
<protein>
    <recommendedName>
        <fullName evidence="6">B box-type domain-containing protein</fullName>
    </recommendedName>
</protein>
<dbReference type="Proteomes" id="UP001187471">
    <property type="component" value="Unassembled WGS sequence"/>
</dbReference>
<dbReference type="EMBL" id="JAVXUO010000922">
    <property type="protein sequence ID" value="KAK2987958.1"/>
    <property type="molecule type" value="Genomic_DNA"/>
</dbReference>
<gene>
    <name evidence="7" type="ORF">RJ640_011221</name>
</gene>
<feature type="region of interest" description="Disordered" evidence="5">
    <location>
        <begin position="83"/>
        <end position="282"/>
    </location>
</feature>
<dbReference type="AlphaFoldDB" id="A0AA88UNS5"/>
<evidence type="ECO:0000259" key="6">
    <source>
        <dbReference type="PROSITE" id="PS50119"/>
    </source>
</evidence>
<keyword evidence="8" id="KW-1185">Reference proteome</keyword>
<proteinExistence type="predicted"/>
<dbReference type="PANTHER" id="PTHR31717:SF60">
    <property type="entry name" value="B-BOX TYPE ZINC FINGER FAMILY PROTEIN"/>
    <property type="match status" value="1"/>
</dbReference>
<accession>A0AA88UNS5</accession>
<dbReference type="GO" id="GO:0008270">
    <property type="term" value="F:zinc ion binding"/>
    <property type="evidence" value="ECO:0007669"/>
    <property type="project" value="UniProtKB-KW"/>
</dbReference>
<evidence type="ECO:0000313" key="8">
    <source>
        <dbReference type="Proteomes" id="UP001187471"/>
    </source>
</evidence>
<reference evidence="7" key="1">
    <citation type="submission" date="2022-12" db="EMBL/GenBank/DDBJ databases">
        <title>Draft genome assemblies for two species of Escallonia (Escalloniales).</title>
        <authorList>
            <person name="Chanderbali A."/>
            <person name="Dervinis C."/>
            <person name="Anghel I."/>
            <person name="Soltis D."/>
            <person name="Soltis P."/>
            <person name="Zapata F."/>
        </authorList>
    </citation>
    <scope>NUCLEOTIDE SEQUENCE</scope>
    <source>
        <strain evidence="7">UCBG92.1500</strain>
        <tissue evidence="7">Leaf</tissue>
    </source>
</reference>